<dbReference type="AlphaFoldDB" id="A0A1K1MMK4"/>
<keyword evidence="1" id="KW-0805">Transcription regulation</keyword>
<evidence type="ECO:0000256" key="2">
    <source>
        <dbReference type="ARBA" id="ARBA00023125"/>
    </source>
</evidence>
<evidence type="ECO:0000256" key="4">
    <source>
        <dbReference type="PROSITE-ProRule" id="PRU00335"/>
    </source>
</evidence>
<protein>
    <submittedName>
        <fullName evidence="6">Transcriptional regulator, TetR family</fullName>
    </submittedName>
</protein>
<accession>A0A1K1MMK4</accession>
<feature type="DNA-binding region" description="H-T-H motif" evidence="4">
    <location>
        <begin position="31"/>
        <end position="50"/>
    </location>
</feature>
<dbReference type="InterPro" id="IPR009057">
    <property type="entry name" value="Homeodomain-like_sf"/>
</dbReference>
<dbReference type="SUPFAM" id="SSF48498">
    <property type="entry name" value="Tetracyclin repressor-like, C-terminal domain"/>
    <property type="match status" value="1"/>
</dbReference>
<evidence type="ECO:0000256" key="1">
    <source>
        <dbReference type="ARBA" id="ARBA00023015"/>
    </source>
</evidence>
<gene>
    <name evidence="6" type="ORF">SAMN02927921_00651</name>
</gene>
<dbReference type="STRING" id="1150368.SAMN02927921_00651"/>
<evidence type="ECO:0000256" key="3">
    <source>
        <dbReference type="ARBA" id="ARBA00023163"/>
    </source>
</evidence>
<evidence type="ECO:0000313" key="6">
    <source>
        <dbReference type="EMBL" id="SFW24323.1"/>
    </source>
</evidence>
<dbReference type="PANTHER" id="PTHR47506">
    <property type="entry name" value="TRANSCRIPTIONAL REGULATORY PROTEIN"/>
    <property type="match status" value="1"/>
</dbReference>
<dbReference type="InterPro" id="IPR001647">
    <property type="entry name" value="HTH_TetR"/>
</dbReference>
<dbReference type="GO" id="GO:0003677">
    <property type="term" value="F:DNA binding"/>
    <property type="evidence" value="ECO:0007669"/>
    <property type="project" value="UniProtKB-UniRule"/>
</dbReference>
<proteinExistence type="predicted"/>
<dbReference type="Gene3D" id="1.10.357.10">
    <property type="entry name" value="Tetracycline Repressor, domain 2"/>
    <property type="match status" value="1"/>
</dbReference>
<organism evidence="6 7">
    <name type="scientific">Sinomicrobium oceani</name>
    <dbReference type="NCBI Taxonomy" id="1150368"/>
    <lineage>
        <taxon>Bacteria</taxon>
        <taxon>Pseudomonadati</taxon>
        <taxon>Bacteroidota</taxon>
        <taxon>Flavobacteriia</taxon>
        <taxon>Flavobacteriales</taxon>
        <taxon>Flavobacteriaceae</taxon>
        <taxon>Sinomicrobium</taxon>
    </lineage>
</organism>
<dbReference type="InterPro" id="IPR011075">
    <property type="entry name" value="TetR_C"/>
</dbReference>
<evidence type="ECO:0000259" key="5">
    <source>
        <dbReference type="PROSITE" id="PS50977"/>
    </source>
</evidence>
<reference evidence="6 7" key="1">
    <citation type="submission" date="2016-11" db="EMBL/GenBank/DDBJ databases">
        <authorList>
            <person name="Jaros S."/>
            <person name="Januszkiewicz K."/>
            <person name="Wedrychowicz H."/>
        </authorList>
    </citation>
    <scope>NUCLEOTIDE SEQUENCE [LARGE SCALE GENOMIC DNA]</scope>
    <source>
        <strain evidence="6 7">CGMCC 1.12145</strain>
    </source>
</reference>
<dbReference type="EMBL" id="FPJE01000003">
    <property type="protein sequence ID" value="SFW24323.1"/>
    <property type="molecule type" value="Genomic_DNA"/>
</dbReference>
<dbReference type="PRINTS" id="PR00455">
    <property type="entry name" value="HTHTETR"/>
</dbReference>
<dbReference type="RefSeq" id="WP_072315941.1">
    <property type="nucleotide sequence ID" value="NZ_FPJE01000003.1"/>
</dbReference>
<keyword evidence="7" id="KW-1185">Reference proteome</keyword>
<dbReference type="Pfam" id="PF00440">
    <property type="entry name" value="TetR_N"/>
    <property type="match status" value="1"/>
</dbReference>
<dbReference type="PANTHER" id="PTHR47506:SF3">
    <property type="entry name" value="HTH-TYPE TRANSCRIPTIONAL REGULATOR LMRA"/>
    <property type="match status" value="1"/>
</dbReference>
<dbReference type="SUPFAM" id="SSF46689">
    <property type="entry name" value="Homeodomain-like"/>
    <property type="match status" value="1"/>
</dbReference>
<keyword evidence="2 4" id="KW-0238">DNA-binding</keyword>
<feature type="domain" description="HTH tetR-type" evidence="5">
    <location>
        <begin position="8"/>
        <end position="68"/>
    </location>
</feature>
<dbReference type="Pfam" id="PF16925">
    <property type="entry name" value="TetR_C_13"/>
    <property type="match status" value="1"/>
</dbReference>
<evidence type="ECO:0000313" key="7">
    <source>
        <dbReference type="Proteomes" id="UP000182248"/>
    </source>
</evidence>
<dbReference type="PROSITE" id="PS50977">
    <property type="entry name" value="HTH_TETR_2"/>
    <property type="match status" value="1"/>
</dbReference>
<name>A0A1K1MMK4_9FLAO</name>
<keyword evidence="3" id="KW-0804">Transcription</keyword>
<dbReference type="InterPro" id="IPR036271">
    <property type="entry name" value="Tet_transcr_reg_TetR-rel_C_sf"/>
</dbReference>
<dbReference type="Proteomes" id="UP000182248">
    <property type="component" value="Unassembled WGS sequence"/>
</dbReference>
<sequence length="207" mass="24001">MKQDEKSKLTQKTIAERAFRVIYRQGYYRTTPSAIMEETGLSKGAFYHHFENKQVLTEKMISEVLHERIYMNMIRPLYGEGEALELLENTFSARLLHFSAEEKRLGCPLNNLINEVAGENEPLQSALKEIITEWRAAIIHVLQRGLREGSVRPDIHAESVATFLVSSFEGVRGLRKLDTDDQLFGQYTDSLRFFIRSLRKHSDYNIF</sequence>